<dbReference type="EMBL" id="AP025314">
    <property type="protein sequence ID" value="BDD10852.1"/>
    <property type="molecule type" value="Genomic_DNA"/>
</dbReference>
<dbReference type="AlphaFoldDB" id="A0AAU9CZF6"/>
<reference evidence="1 3" key="1">
    <citation type="submission" date="2021-12" db="EMBL/GenBank/DDBJ databases">
        <title>Genome sequencing of bacteria with rrn-lacking chromosome and rrn-plasmid.</title>
        <authorList>
            <person name="Anda M."/>
            <person name="Iwasaki W."/>
        </authorList>
    </citation>
    <scope>NUCLEOTIDE SEQUENCE [LARGE SCALE GENOMIC DNA]</scope>
    <source>
        <strain evidence="1 3">DSM 100852</strain>
        <plasmid evidence="2 3">pFA1</plasmid>
    </source>
</reference>
<sequence length="145" mass="16551">MKYYKGVKLDFPPYLEFECVAKSVEELQRRGLTVSEESVKPVEGVVSENSIPVTLYGVCVMDMDADGKLFQRASEEMDKAREVELEGKKKERIIECQEYLKETDWVVTKCLELGLTIQGNYPEIAQKRIEARETINHIEESLGGV</sequence>
<dbReference type="RefSeq" id="WP_338392380.1">
    <property type="nucleotide sequence ID" value="NZ_AP025314.1"/>
</dbReference>
<dbReference type="EMBL" id="AP025315">
    <property type="protein sequence ID" value="BDD11636.1"/>
    <property type="molecule type" value="Genomic_DNA"/>
</dbReference>
<protein>
    <submittedName>
        <fullName evidence="1">Uncharacterized protein</fullName>
    </submittedName>
</protein>
<dbReference type="KEGG" id="fax:FUAX_40680"/>
<evidence type="ECO:0000313" key="1">
    <source>
        <dbReference type="EMBL" id="BDD10852.1"/>
    </source>
</evidence>
<name>A0AAU9CZF6_9BACT</name>
<proteinExistence type="predicted"/>
<dbReference type="KEGG" id="fax:FUAX_32840"/>
<evidence type="ECO:0000313" key="2">
    <source>
        <dbReference type="EMBL" id="BDD11636.1"/>
    </source>
</evidence>
<keyword evidence="2" id="KW-0614">Plasmid</keyword>
<keyword evidence="3" id="KW-1185">Reference proteome</keyword>
<organism evidence="1 3">
    <name type="scientific">Fulvitalea axinellae</name>
    <dbReference type="NCBI Taxonomy" id="1182444"/>
    <lineage>
        <taxon>Bacteria</taxon>
        <taxon>Pseudomonadati</taxon>
        <taxon>Bacteroidota</taxon>
        <taxon>Cytophagia</taxon>
        <taxon>Cytophagales</taxon>
        <taxon>Persicobacteraceae</taxon>
        <taxon>Fulvitalea</taxon>
    </lineage>
</organism>
<accession>A0AAU9CZF6</accession>
<geneLocation type="plasmid" evidence="2 3">
    <name>pFA1</name>
</geneLocation>
<dbReference type="Proteomes" id="UP001348817">
    <property type="component" value="Plasmid pFA1"/>
</dbReference>
<dbReference type="Proteomes" id="UP001348817">
    <property type="component" value="Chromosome"/>
</dbReference>
<evidence type="ECO:0000313" key="3">
    <source>
        <dbReference type="Proteomes" id="UP001348817"/>
    </source>
</evidence>
<gene>
    <name evidence="1" type="ORF">FUAX_32840</name>
    <name evidence="2" type="ORF">FUAX_40680</name>
</gene>